<dbReference type="Pfam" id="PF13407">
    <property type="entry name" value="Peripla_BP_4"/>
    <property type="match status" value="1"/>
</dbReference>
<sequence>MIRKRENNGKNNDKYRTRGDYMKKRIVAVTCVLMFCLGLIGCGTERADKTQQLIRGAAPGYNDGLIRVGMIQTGKESDWRDANTNDYLNTFTKERGYDLIYIDGNSSSERQVKAMYDLIQQKVDYIILQPIVETGWEDAIHAAKEAGIPVIVADRKIAVDETEYVSWIGSDFEEEGRKAVTWLDQYLTEQGRENETIHIVLLEGTEGATAAIGRTNGILHGVEEHPNWTIVDRGCANFTQGEGQTYMENLLSKGTVKDIDVIISENDNMIFGAMKALDRNGKSYGPEGDIIMISFDALHESFENMIAGKLHATVECNPLLASTVETVIEELEAGREVDKIYNTEENIYTYENAADYIDQRKY</sequence>
<evidence type="ECO:0000313" key="5">
    <source>
        <dbReference type="EMBL" id="MST58080.1"/>
    </source>
</evidence>
<keyword evidence="3" id="KW-0732">Signal</keyword>
<comment type="similarity">
    <text evidence="2">Belongs to the bacterial solute-binding protein 2 family.</text>
</comment>
<feature type="domain" description="Periplasmic binding protein" evidence="4">
    <location>
        <begin position="68"/>
        <end position="315"/>
    </location>
</feature>
<dbReference type="GO" id="GO:0030313">
    <property type="term" value="C:cell envelope"/>
    <property type="evidence" value="ECO:0007669"/>
    <property type="project" value="UniProtKB-SubCell"/>
</dbReference>
<dbReference type="Gene3D" id="3.40.50.2300">
    <property type="match status" value="2"/>
</dbReference>
<evidence type="ECO:0000256" key="3">
    <source>
        <dbReference type="ARBA" id="ARBA00022729"/>
    </source>
</evidence>
<keyword evidence="6" id="KW-1185">Reference proteome</keyword>
<protein>
    <submittedName>
        <fullName evidence="5">Substrate-binding domain-containing protein</fullName>
    </submittedName>
</protein>
<dbReference type="PANTHER" id="PTHR46847">
    <property type="entry name" value="D-ALLOSE-BINDING PERIPLASMIC PROTEIN-RELATED"/>
    <property type="match status" value="1"/>
</dbReference>
<dbReference type="EMBL" id="VUMU01000007">
    <property type="protein sequence ID" value="MST58080.1"/>
    <property type="molecule type" value="Genomic_DNA"/>
</dbReference>
<dbReference type="CDD" id="cd06309">
    <property type="entry name" value="PBP1_galactofuranose_YtfQ-like"/>
    <property type="match status" value="1"/>
</dbReference>
<dbReference type="PANTHER" id="PTHR46847:SF3">
    <property type="entry name" value="GALACTOFURANOSE-BINDING PROTEIN YTFQ"/>
    <property type="match status" value="1"/>
</dbReference>
<comment type="caution">
    <text evidence="5">The sequence shown here is derived from an EMBL/GenBank/DDBJ whole genome shotgun (WGS) entry which is preliminary data.</text>
</comment>
<evidence type="ECO:0000256" key="2">
    <source>
        <dbReference type="ARBA" id="ARBA00007639"/>
    </source>
</evidence>
<gene>
    <name evidence="5" type="ORF">FYJ59_07465</name>
</gene>
<dbReference type="InterPro" id="IPR028082">
    <property type="entry name" value="Peripla_BP_I"/>
</dbReference>
<organism evidence="5 6">
    <name type="scientific">Waltera intestinalis</name>
    <dbReference type="NCBI Taxonomy" id="2606635"/>
    <lineage>
        <taxon>Bacteria</taxon>
        <taxon>Bacillati</taxon>
        <taxon>Bacillota</taxon>
        <taxon>Clostridia</taxon>
        <taxon>Lachnospirales</taxon>
        <taxon>Lachnospiraceae</taxon>
        <taxon>Waltera</taxon>
    </lineage>
</organism>
<reference evidence="5 6" key="1">
    <citation type="submission" date="2019-08" db="EMBL/GenBank/DDBJ databases">
        <title>In-depth cultivation of the pig gut microbiome towards novel bacterial diversity and tailored functional studies.</title>
        <authorList>
            <person name="Wylensek D."/>
            <person name="Hitch T.C.A."/>
            <person name="Clavel T."/>
        </authorList>
    </citation>
    <scope>NUCLEOTIDE SEQUENCE [LARGE SCALE GENOMIC DNA]</scope>
    <source>
        <strain evidence="5 6">WCA3-601-WT-6H</strain>
    </source>
</reference>
<evidence type="ECO:0000256" key="1">
    <source>
        <dbReference type="ARBA" id="ARBA00004196"/>
    </source>
</evidence>
<name>A0A6L5YJH9_9FIRM</name>
<accession>A0A6L5YJH9</accession>
<dbReference type="SUPFAM" id="SSF53822">
    <property type="entry name" value="Periplasmic binding protein-like I"/>
    <property type="match status" value="1"/>
</dbReference>
<comment type="subcellular location">
    <subcellularLocation>
        <location evidence="1">Cell envelope</location>
    </subcellularLocation>
</comment>
<dbReference type="GO" id="GO:0030246">
    <property type="term" value="F:carbohydrate binding"/>
    <property type="evidence" value="ECO:0007669"/>
    <property type="project" value="UniProtKB-ARBA"/>
</dbReference>
<dbReference type="AlphaFoldDB" id="A0A6L5YJH9"/>
<dbReference type="InterPro" id="IPR025997">
    <property type="entry name" value="SBP_2_dom"/>
</dbReference>
<evidence type="ECO:0000313" key="6">
    <source>
        <dbReference type="Proteomes" id="UP000476055"/>
    </source>
</evidence>
<evidence type="ECO:0000259" key="4">
    <source>
        <dbReference type="Pfam" id="PF13407"/>
    </source>
</evidence>
<proteinExistence type="inferred from homology"/>
<dbReference type="Proteomes" id="UP000476055">
    <property type="component" value="Unassembled WGS sequence"/>
</dbReference>